<dbReference type="PANTHER" id="PTHR33602:SF1">
    <property type="entry name" value="REGULATORY PROTEIN RECX FAMILY PROTEIN"/>
    <property type="match status" value="1"/>
</dbReference>
<sequence length="261" mass="31328">MQVTNITKLKVKYKIDLENGKHFYVSEDTIIKYGLIKKIDLTREQLKEIIAHESIESAYSKAVHYLQFGLRTKQDIREYLQKKEIANNVIDEAIEKLIEIGYLNDNHYVEAAVTDYFNLNLKGPYWIQRKLLEKGLDKDVIEENIAKICTEEAMIEMLYKIIEREYKVRRETKNKKVQKITQKLYTNGFTSDIIRKVFDIFFEDYEDENEDEILDEHFRRAYQSYSRRYEGYALKQKLIEKLIRDGFSYYTAKDYVEKQDL</sequence>
<evidence type="ECO:0000256" key="5">
    <source>
        <dbReference type="HAMAP-Rule" id="MF_01114"/>
    </source>
</evidence>
<dbReference type="RefSeq" id="WP_060914438.1">
    <property type="nucleotide sequence ID" value="NZ_KQ959972.1"/>
</dbReference>
<comment type="subcellular location">
    <subcellularLocation>
        <location evidence="1 5">Cytoplasm</location>
    </subcellularLocation>
</comment>
<dbReference type="InterPro" id="IPR053924">
    <property type="entry name" value="RecX_HTH_2nd"/>
</dbReference>
<dbReference type="PANTHER" id="PTHR33602">
    <property type="entry name" value="REGULATORY PROTEIN RECX FAMILY PROTEIN"/>
    <property type="match status" value="1"/>
</dbReference>
<dbReference type="InterPro" id="IPR036388">
    <property type="entry name" value="WH-like_DNA-bd_sf"/>
</dbReference>
<evidence type="ECO:0000259" key="7">
    <source>
        <dbReference type="Pfam" id="PF21982"/>
    </source>
</evidence>
<evidence type="ECO:0000256" key="2">
    <source>
        <dbReference type="ARBA" id="ARBA00009695"/>
    </source>
</evidence>
<organism evidence="8 9">
    <name type="scientific">Gemella haemolysans</name>
    <dbReference type="NCBI Taxonomy" id="1379"/>
    <lineage>
        <taxon>Bacteria</taxon>
        <taxon>Bacillati</taxon>
        <taxon>Bacillota</taxon>
        <taxon>Bacilli</taxon>
        <taxon>Bacillales</taxon>
        <taxon>Gemellaceae</taxon>
        <taxon>Gemella</taxon>
    </lineage>
</organism>
<evidence type="ECO:0000259" key="6">
    <source>
        <dbReference type="Pfam" id="PF02631"/>
    </source>
</evidence>
<name>A0A133ZU42_9BACL</name>
<reference evidence="9" key="1">
    <citation type="submission" date="2016-01" db="EMBL/GenBank/DDBJ databases">
        <authorList>
            <person name="Mitreva M."/>
            <person name="Pepin K.H."/>
            <person name="Mihindukulasuriya K.A."/>
            <person name="Fulton R."/>
            <person name="Fronick C."/>
            <person name="O'Laughlin M."/>
            <person name="Miner T."/>
            <person name="Herter B."/>
            <person name="Rosa B.A."/>
            <person name="Cordes M."/>
            <person name="Tomlinson C."/>
            <person name="Wollam A."/>
            <person name="Palsikar V.B."/>
            <person name="Mardis E.R."/>
            <person name="Wilson R.K."/>
        </authorList>
    </citation>
    <scope>NUCLEOTIDE SEQUENCE [LARGE SCALE GENOMIC DNA]</scope>
    <source>
        <strain evidence="9">DNF01167</strain>
    </source>
</reference>
<dbReference type="Proteomes" id="UP000070355">
    <property type="component" value="Unassembled WGS sequence"/>
</dbReference>
<dbReference type="InterPro" id="IPR003783">
    <property type="entry name" value="Regulatory_RecX"/>
</dbReference>
<comment type="similarity">
    <text evidence="2 5">Belongs to the RecX family.</text>
</comment>
<dbReference type="Pfam" id="PF21982">
    <property type="entry name" value="RecX_HTH1"/>
    <property type="match status" value="1"/>
</dbReference>
<evidence type="ECO:0000313" key="9">
    <source>
        <dbReference type="Proteomes" id="UP000070355"/>
    </source>
</evidence>
<keyword evidence="4 5" id="KW-0963">Cytoplasm</keyword>
<evidence type="ECO:0000256" key="1">
    <source>
        <dbReference type="ARBA" id="ARBA00004496"/>
    </source>
</evidence>
<dbReference type="OrthoDB" id="5421057at2"/>
<comment type="caution">
    <text evidence="8">The sequence shown here is derived from an EMBL/GenBank/DDBJ whole genome shotgun (WGS) entry which is preliminary data.</text>
</comment>
<dbReference type="AlphaFoldDB" id="A0A133ZU42"/>
<evidence type="ECO:0000256" key="3">
    <source>
        <dbReference type="ARBA" id="ARBA00018111"/>
    </source>
</evidence>
<dbReference type="EMBL" id="LSDC01000084">
    <property type="protein sequence ID" value="KXB58933.1"/>
    <property type="molecule type" value="Genomic_DNA"/>
</dbReference>
<accession>A0A133ZU42</accession>
<proteinExistence type="inferred from homology"/>
<evidence type="ECO:0000256" key="4">
    <source>
        <dbReference type="ARBA" id="ARBA00022490"/>
    </source>
</evidence>
<comment type="function">
    <text evidence="5">Modulates RecA activity.</text>
</comment>
<dbReference type="InterPro" id="IPR053926">
    <property type="entry name" value="RecX_HTH_1st"/>
</dbReference>
<protein>
    <recommendedName>
        <fullName evidence="3 5">Regulatory protein RecX</fullName>
    </recommendedName>
</protein>
<feature type="domain" description="RecX first three-helical" evidence="7">
    <location>
        <begin position="58"/>
        <end position="97"/>
    </location>
</feature>
<dbReference type="STRING" id="1379.HMPREF3186_01324"/>
<evidence type="ECO:0000313" key="8">
    <source>
        <dbReference type="EMBL" id="KXB58933.1"/>
    </source>
</evidence>
<feature type="domain" description="RecX second three-helical" evidence="6">
    <location>
        <begin position="104"/>
        <end position="143"/>
    </location>
</feature>
<dbReference type="GO" id="GO:0006282">
    <property type="term" value="P:regulation of DNA repair"/>
    <property type="evidence" value="ECO:0007669"/>
    <property type="project" value="UniProtKB-UniRule"/>
</dbReference>
<dbReference type="Gene3D" id="1.10.10.10">
    <property type="entry name" value="Winged helix-like DNA-binding domain superfamily/Winged helix DNA-binding domain"/>
    <property type="match status" value="4"/>
</dbReference>
<dbReference type="HAMAP" id="MF_01114">
    <property type="entry name" value="RecX"/>
    <property type="match status" value="1"/>
</dbReference>
<gene>
    <name evidence="5" type="primary">recX</name>
    <name evidence="8" type="ORF">HMPREF3186_01324</name>
</gene>
<dbReference type="Pfam" id="PF02631">
    <property type="entry name" value="RecX_HTH2"/>
    <property type="match status" value="1"/>
</dbReference>
<dbReference type="GO" id="GO:0005737">
    <property type="term" value="C:cytoplasm"/>
    <property type="evidence" value="ECO:0007669"/>
    <property type="project" value="UniProtKB-SubCell"/>
</dbReference>
<dbReference type="PATRIC" id="fig|1379.3.peg.1304"/>